<feature type="compositionally biased region" description="Low complexity" evidence="1">
    <location>
        <begin position="355"/>
        <end position="375"/>
    </location>
</feature>
<dbReference type="NCBIfam" id="NF047719">
    <property type="entry name" value="SCO6745_fam_HTH"/>
    <property type="match status" value="1"/>
</dbReference>
<evidence type="ECO:0008006" key="4">
    <source>
        <dbReference type="Google" id="ProtNLM"/>
    </source>
</evidence>
<protein>
    <recommendedName>
        <fullName evidence="4">SalK</fullName>
    </recommendedName>
</protein>
<feature type="region of interest" description="Disordered" evidence="1">
    <location>
        <begin position="285"/>
        <end position="375"/>
    </location>
</feature>
<evidence type="ECO:0000313" key="2">
    <source>
        <dbReference type="EMBL" id="MFC5892966.1"/>
    </source>
</evidence>
<evidence type="ECO:0000313" key="3">
    <source>
        <dbReference type="Proteomes" id="UP001596241"/>
    </source>
</evidence>
<reference evidence="3" key="1">
    <citation type="journal article" date="2019" name="Int. J. Syst. Evol. Microbiol.">
        <title>The Global Catalogue of Microorganisms (GCM) 10K type strain sequencing project: providing services to taxonomists for standard genome sequencing and annotation.</title>
        <authorList>
            <consortium name="The Broad Institute Genomics Platform"/>
            <consortium name="The Broad Institute Genome Sequencing Center for Infectious Disease"/>
            <person name="Wu L."/>
            <person name="Ma J."/>
        </authorList>
    </citation>
    <scope>NUCLEOTIDE SEQUENCE [LARGE SCALE GENOMIC DNA]</scope>
    <source>
        <strain evidence="3">CGMCC 1.15809</strain>
    </source>
</reference>
<proteinExistence type="predicted"/>
<gene>
    <name evidence="2" type="ORF">ACFP3M_09085</name>
</gene>
<dbReference type="Proteomes" id="UP001596241">
    <property type="component" value="Unassembled WGS sequence"/>
</dbReference>
<keyword evidence="3" id="KW-1185">Reference proteome</keyword>
<sequence>MSDYLSVARRMWRQLEPLHATAYSAPEAQRVAAGLGYDTTSWRPGYFAWRTAPLGAAGPELVTATYCTFAPRLVAQHVPRIWATARPGAVLDARLRAVDRALSRLLGDLLAGPEVAEAARLARRAAENADAVARPLAAANRDLPWPGPPHLVLWQAAAVLREHRGDGHLATLLTWGLDPCEALVSHAAAGGGHGRCGWAAPASAAARGWSAQEWSDAHDRLAARGWIAPDGSATPLGLQEREAIERMTDQLAAGPWRALGRTGAERLSLLLRRMNHVLRAAGFRPQEAGPASVPPCPRREMPPGRGAAGAMGAADSVRAAVAAPRTPAPRFSALPPSSPSSPSSSPPSLAPPPADRSAGPSAPAVAALAAPGGTP</sequence>
<feature type="compositionally biased region" description="Low complexity" evidence="1">
    <location>
        <begin position="303"/>
        <end position="335"/>
    </location>
</feature>
<name>A0ABW1FEN8_9ACTN</name>
<comment type="caution">
    <text evidence="2">The sequence shown here is derived from an EMBL/GenBank/DDBJ whole genome shotgun (WGS) entry which is preliminary data.</text>
</comment>
<feature type="compositionally biased region" description="Pro residues" evidence="1">
    <location>
        <begin position="336"/>
        <end position="354"/>
    </location>
</feature>
<organism evidence="2 3">
    <name type="scientific">Streptomyces ramulosus</name>
    <dbReference type="NCBI Taxonomy" id="47762"/>
    <lineage>
        <taxon>Bacteria</taxon>
        <taxon>Bacillati</taxon>
        <taxon>Actinomycetota</taxon>
        <taxon>Actinomycetes</taxon>
        <taxon>Kitasatosporales</taxon>
        <taxon>Streptomycetaceae</taxon>
        <taxon>Streptomyces</taxon>
    </lineage>
</organism>
<dbReference type="EMBL" id="JBHSPW010000003">
    <property type="protein sequence ID" value="MFC5892966.1"/>
    <property type="molecule type" value="Genomic_DNA"/>
</dbReference>
<accession>A0ABW1FEN8</accession>
<evidence type="ECO:0000256" key="1">
    <source>
        <dbReference type="SAM" id="MobiDB-lite"/>
    </source>
</evidence>
<dbReference type="InterPro" id="IPR054058">
    <property type="entry name" value="HTH_67"/>
</dbReference>
<dbReference type="Pfam" id="PF21863">
    <property type="entry name" value="HTH_67"/>
    <property type="match status" value="1"/>
</dbReference>